<dbReference type="CDD" id="cd05325">
    <property type="entry name" value="carb_red_sniffer_like_SDR_c"/>
    <property type="match status" value="1"/>
</dbReference>
<dbReference type="PRINTS" id="PR00081">
    <property type="entry name" value="GDHRDH"/>
</dbReference>
<dbReference type="GO" id="GO:0005737">
    <property type="term" value="C:cytoplasm"/>
    <property type="evidence" value="ECO:0007669"/>
    <property type="project" value="TreeGrafter"/>
</dbReference>
<dbReference type="SUPFAM" id="SSF51735">
    <property type="entry name" value="NAD(P)-binding Rossmann-fold domains"/>
    <property type="match status" value="1"/>
</dbReference>
<accession>A0A2A2TKB4</accession>
<organism evidence="1 2">
    <name type="scientific">Brunnivagina elsteri CCALA 953</name>
    <dbReference type="NCBI Taxonomy" id="987040"/>
    <lineage>
        <taxon>Bacteria</taxon>
        <taxon>Bacillati</taxon>
        <taxon>Cyanobacteriota</taxon>
        <taxon>Cyanophyceae</taxon>
        <taxon>Nostocales</taxon>
        <taxon>Calotrichaceae</taxon>
        <taxon>Brunnivagina</taxon>
    </lineage>
</organism>
<comment type="caution">
    <text evidence="1">The sequence shown here is derived from an EMBL/GenBank/DDBJ whole genome shotgun (WGS) entry which is preliminary data.</text>
</comment>
<dbReference type="InterPro" id="IPR051468">
    <property type="entry name" value="Fungal_SecMetab_SDRs"/>
</dbReference>
<proteinExistence type="predicted"/>
<evidence type="ECO:0000313" key="2">
    <source>
        <dbReference type="Proteomes" id="UP000218238"/>
    </source>
</evidence>
<dbReference type="InterPro" id="IPR002347">
    <property type="entry name" value="SDR_fam"/>
</dbReference>
<sequence length="269" mass="29780">MSFLDGNAITSLTSEGAENSSIINTLVIGASRGIGLGFVEKLLLDNRITKVYATYRDSESASGLFALLDAYPNKLTCFAVDIIDEEQIAKCVEKIRTDTDKLHFAINCVGILHDRNLQPEKSLRQINVENLTRYFQVNSIASVLLAKHLQPLFKHKENSVFATISAKVGSIGDNQSGGWYGYRASKAALNMLMRNVSIEYGRSCPKAIVVTLHPGTTDTNLSQPFQKNVPPEKLFSVERTVNQLFSVIEKLQATDTGQFFSWDGSKLPW</sequence>
<dbReference type="PANTHER" id="PTHR43544">
    <property type="entry name" value="SHORT-CHAIN DEHYDROGENASE/REDUCTASE"/>
    <property type="match status" value="1"/>
</dbReference>
<gene>
    <name evidence="1" type="ORF">CK510_10165</name>
</gene>
<dbReference type="PANTHER" id="PTHR43544:SF12">
    <property type="entry name" value="NAD(P)-BINDING ROSSMANN-FOLD SUPERFAMILY PROTEIN"/>
    <property type="match status" value="1"/>
</dbReference>
<dbReference type="InterPro" id="IPR036291">
    <property type="entry name" value="NAD(P)-bd_dom_sf"/>
</dbReference>
<dbReference type="Gene3D" id="3.40.50.720">
    <property type="entry name" value="NAD(P)-binding Rossmann-like Domain"/>
    <property type="match status" value="1"/>
</dbReference>
<keyword evidence="2" id="KW-1185">Reference proteome</keyword>
<name>A0A2A2TKB4_9CYAN</name>
<dbReference type="Proteomes" id="UP000218238">
    <property type="component" value="Unassembled WGS sequence"/>
</dbReference>
<dbReference type="AlphaFoldDB" id="A0A2A2TKB4"/>
<dbReference type="GO" id="GO:0016491">
    <property type="term" value="F:oxidoreductase activity"/>
    <property type="evidence" value="ECO:0007669"/>
    <property type="project" value="TreeGrafter"/>
</dbReference>
<evidence type="ECO:0000313" key="1">
    <source>
        <dbReference type="EMBL" id="PAX56536.1"/>
    </source>
</evidence>
<dbReference type="OrthoDB" id="9785826at2"/>
<protein>
    <submittedName>
        <fullName evidence="1">Cell-cell signaling protein</fullName>
    </submittedName>
</protein>
<dbReference type="RefSeq" id="WP_095721591.1">
    <property type="nucleotide sequence ID" value="NZ_NTFS01000086.1"/>
</dbReference>
<dbReference type="Pfam" id="PF00106">
    <property type="entry name" value="adh_short"/>
    <property type="match status" value="1"/>
</dbReference>
<reference evidence="1 2" key="1">
    <citation type="submission" date="2017-08" db="EMBL/GenBank/DDBJ databases">
        <title>Draft genome sequence of filamentous cyanobacterium Calothrix elsteri CCALA 953.</title>
        <authorList>
            <person name="Gagunashvili A.N."/>
            <person name="Elster J."/>
            <person name="Andresson O.S."/>
        </authorList>
    </citation>
    <scope>NUCLEOTIDE SEQUENCE [LARGE SCALE GENOMIC DNA]</scope>
    <source>
        <strain evidence="1 2">CCALA 953</strain>
    </source>
</reference>
<dbReference type="EMBL" id="NTFS01000086">
    <property type="protein sequence ID" value="PAX56536.1"/>
    <property type="molecule type" value="Genomic_DNA"/>
</dbReference>